<dbReference type="InterPro" id="IPR027417">
    <property type="entry name" value="P-loop_NTPase"/>
</dbReference>
<keyword evidence="1 4" id="KW-0808">Transferase</keyword>
<dbReference type="CDD" id="cd01428">
    <property type="entry name" value="ADK"/>
    <property type="match status" value="1"/>
</dbReference>
<evidence type="ECO:0000313" key="6">
    <source>
        <dbReference type="Proteomes" id="UP000274922"/>
    </source>
</evidence>
<dbReference type="SUPFAM" id="SSF52540">
    <property type="entry name" value="P-loop containing nucleoside triphosphate hydrolases"/>
    <property type="match status" value="1"/>
</dbReference>
<dbReference type="PROSITE" id="PS00113">
    <property type="entry name" value="ADENYLATE_KINASE"/>
    <property type="match status" value="1"/>
</dbReference>
<evidence type="ECO:0008006" key="7">
    <source>
        <dbReference type="Google" id="ProtNLM"/>
    </source>
</evidence>
<dbReference type="PRINTS" id="PR00094">
    <property type="entry name" value="ADENYLTKNASE"/>
</dbReference>
<reference evidence="6" key="1">
    <citation type="journal article" date="2018" name="Nat. Microbiol.">
        <title>Leveraging single-cell genomics to expand the fungal tree of life.</title>
        <authorList>
            <person name="Ahrendt S.R."/>
            <person name="Quandt C.A."/>
            <person name="Ciobanu D."/>
            <person name="Clum A."/>
            <person name="Salamov A."/>
            <person name="Andreopoulos B."/>
            <person name="Cheng J.F."/>
            <person name="Woyke T."/>
            <person name="Pelin A."/>
            <person name="Henrissat B."/>
            <person name="Reynolds N.K."/>
            <person name="Benny G.L."/>
            <person name="Smith M.E."/>
            <person name="James T.Y."/>
            <person name="Grigoriev I.V."/>
        </authorList>
    </citation>
    <scope>NUCLEOTIDE SEQUENCE [LARGE SCALE GENOMIC DNA]</scope>
    <source>
        <strain evidence="6">ATCC 52028</strain>
    </source>
</reference>
<dbReference type="AlphaFoldDB" id="A0A4P9XE32"/>
<dbReference type="InterPro" id="IPR000850">
    <property type="entry name" value="Adenylat/UMP-CMP_kin"/>
</dbReference>
<organism evidence="5 6">
    <name type="scientific">Caulochytrium protostelioides</name>
    <dbReference type="NCBI Taxonomy" id="1555241"/>
    <lineage>
        <taxon>Eukaryota</taxon>
        <taxon>Fungi</taxon>
        <taxon>Fungi incertae sedis</taxon>
        <taxon>Chytridiomycota</taxon>
        <taxon>Chytridiomycota incertae sedis</taxon>
        <taxon>Chytridiomycetes</taxon>
        <taxon>Caulochytriales</taxon>
        <taxon>Caulochytriaceae</taxon>
        <taxon>Caulochytrium</taxon>
    </lineage>
</organism>
<dbReference type="STRING" id="1555241.A0A4P9XE32"/>
<dbReference type="InterPro" id="IPR033690">
    <property type="entry name" value="Adenylat_kinase_CS"/>
</dbReference>
<keyword evidence="2" id="KW-0547">Nucleotide-binding</keyword>
<feature type="non-terminal residue" evidence="5">
    <location>
        <position position="179"/>
    </location>
</feature>
<dbReference type="OrthoDB" id="442176at2759"/>
<evidence type="ECO:0000256" key="4">
    <source>
        <dbReference type="RuleBase" id="RU003330"/>
    </source>
</evidence>
<dbReference type="GO" id="GO:0005524">
    <property type="term" value="F:ATP binding"/>
    <property type="evidence" value="ECO:0007669"/>
    <property type="project" value="InterPro"/>
</dbReference>
<evidence type="ECO:0000256" key="2">
    <source>
        <dbReference type="ARBA" id="ARBA00022741"/>
    </source>
</evidence>
<dbReference type="HAMAP" id="MF_00235">
    <property type="entry name" value="Adenylate_kinase_Adk"/>
    <property type="match status" value="1"/>
</dbReference>
<sequence length="179" mass="19876">DCTITFLLGGPGSGKGTQAALLVEEFGLVHLSVGDLLRDAVARQTEHGVMIDQMMKEGKIVPTEISLDLLQEAMKAIRSHRRARGFLLDGFPRTAAQAARLDVEIGQCKRVLVFDVPDDIIVQRLLKRGETSGRADDNLESIKKRLVTFREVSLPVIQHYQQQGRVEVINADQDIQTVF</sequence>
<comment type="similarity">
    <text evidence="4">Belongs to the adenylate kinase family.</text>
</comment>
<evidence type="ECO:0000256" key="3">
    <source>
        <dbReference type="ARBA" id="ARBA00022777"/>
    </source>
</evidence>
<evidence type="ECO:0000313" key="5">
    <source>
        <dbReference type="EMBL" id="RKP03797.1"/>
    </source>
</evidence>
<gene>
    <name evidence="5" type="ORF">CXG81DRAFT_8195</name>
</gene>
<dbReference type="Proteomes" id="UP000274922">
    <property type="component" value="Unassembled WGS sequence"/>
</dbReference>
<keyword evidence="3 4" id="KW-0418">Kinase</keyword>
<dbReference type="GO" id="GO:0006139">
    <property type="term" value="P:nucleobase-containing compound metabolic process"/>
    <property type="evidence" value="ECO:0007669"/>
    <property type="project" value="InterPro"/>
</dbReference>
<dbReference type="Pfam" id="PF00406">
    <property type="entry name" value="ADK"/>
    <property type="match status" value="1"/>
</dbReference>
<keyword evidence="6" id="KW-1185">Reference proteome</keyword>
<name>A0A4P9XE32_9FUNG</name>
<dbReference type="EMBL" id="ML014118">
    <property type="protein sequence ID" value="RKP03797.1"/>
    <property type="molecule type" value="Genomic_DNA"/>
</dbReference>
<dbReference type="Gene3D" id="3.40.50.300">
    <property type="entry name" value="P-loop containing nucleotide triphosphate hydrolases"/>
    <property type="match status" value="1"/>
</dbReference>
<protein>
    <recommendedName>
        <fullName evidence="7">Adenylate kinase</fullName>
    </recommendedName>
</protein>
<evidence type="ECO:0000256" key="1">
    <source>
        <dbReference type="ARBA" id="ARBA00022679"/>
    </source>
</evidence>
<proteinExistence type="inferred from homology"/>
<dbReference type="PANTHER" id="PTHR23359">
    <property type="entry name" value="NUCLEOTIDE KINASE"/>
    <property type="match status" value="1"/>
</dbReference>
<feature type="non-terminal residue" evidence="5">
    <location>
        <position position="1"/>
    </location>
</feature>
<dbReference type="GO" id="GO:0019205">
    <property type="term" value="F:nucleobase-containing compound kinase activity"/>
    <property type="evidence" value="ECO:0007669"/>
    <property type="project" value="InterPro"/>
</dbReference>
<accession>A0A4P9XE32</accession>